<keyword evidence="5" id="KW-0808">Transferase</keyword>
<dbReference type="EMBL" id="JAEMHL010000008">
    <property type="protein sequence ID" value="MBJ6751538.1"/>
    <property type="molecule type" value="Genomic_DNA"/>
</dbReference>
<dbReference type="PANTHER" id="PTHR43065">
    <property type="entry name" value="SENSOR HISTIDINE KINASE"/>
    <property type="match status" value="1"/>
</dbReference>
<dbReference type="Pfam" id="PF02518">
    <property type="entry name" value="HATPase_c"/>
    <property type="match status" value="1"/>
</dbReference>
<feature type="domain" description="PAS" evidence="12">
    <location>
        <begin position="285"/>
        <end position="340"/>
    </location>
</feature>
<dbReference type="NCBIfam" id="TIGR00229">
    <property type="entry name" value="sensory_box"/>
    <property type="match status" value="1"/>
</dbReference>
<dbReference type="InterPro" id="IPR011006">
    <property type="entry name" value="CheY-like_superfamily"/>
</dbReference>
<evidence type="ECO:0000313" key="15">
    <source>
        <dbReference type="Proteomes" id="UP000614714"/>
    </source>
</evidence>
<dbReference type="Gene3D" id="1.10.287.130">
    <property type="match status" value="1"/>
</dbReference>
<dbReference type="SUPFAM" id="SSF55785">
    <property type="entry name" value="PYP-like sensor domain (PAS domain)"/>
    <property type="match status" value="1"/>
</dbReference>
<comment type="subcellular location">
    <subcellularLocation>
        <location evidence="2">Membrane</location>
    </subcellularLocation>
</comment>
<dbReference type="Gene3D" id="3.30.565.10">
    <property type="entry name" value="Histidine kinase-like ATPase, C-terminal domain"/>
    <property type="match status" value="1"/>
</dbReference>
<dbReference type="PRINTS" id="PR00344">
    <property type="entry name" value="BCTRLSENSOR"/>
</dbReference>
<dbReference type="SUPFAM" id="SSF55874">
    <property type="entry name" value="ATPase domain of HSP90 chaperone/DNA topoisomerase II/histidine kinase"/>
    <property type="match status" value="1"/>
</dbReference>
<name>A0ABS0YGS8_9BACT</name>
<keyword evidence="4 7" id="KW-0597">Phosphoprotein</keyword>
<dbReference type="SMART" id="SM00448">
    <property type="entry name" value="REC"/>
    <property type="match status" value="1"/>
</dbReference>
<evidence type="ECO:0000256" key="3">
    <source>
        <dbReference type="ARBA" id="ARBA00012438"/>
    </source>
</evidence>
<keyword evidence="9" id="KW-0812">Transmembrane</keyword>
<dbReference type="InterPro" id="IPR000014">
    <property type="entry name" value="PAS"/>
</dbReference>
<dbReference type="PROSITE" id="PS50885">
    <property type="entry name" value="HAMP"/>
    <property type="match status" value="1"/>
</dbReference>
<dbReference type="InterPro" id="IPR001789">
    <property type="entry name" value="Sig_transdc_resp-reg_receiver"/>
</dbReference>
<dbReference type="CDD" id="cd00082">
    <property type="entry name" value="HisKA"/>
    <property type="match status" value="1"/>
</dbReference>
<dbReference type="Gene3D" id="3.40.50.2300">
    <property type="match status" value="1"/>
</dbReference>
<dbReference type="InterPro" id="IPR003660">
    <property type="entry name" value="HAMP_dom"/>
</dbReference>
<dbReference type="Pfam" id="PF00072">
    <property type="entry name" value="Response_reg"/>
    <property type="match status" value="1"/>
</dbReference>
<comment type="catalytic activity">
    <reaction evidence="1">
        <text>ATP + protein L-histidine = ADP + protein N-phospho-L-histidine.</text>
        <dbReference type="EC" id="2.7.13.3"/>
    </reaction>
</comment>
<evidence type="ECO:0000256" key="4">
    <source>
        <dbReference type="ARBA" id="ARBA00022553"/>
    </source>
</evidence>
<dbReference type="InterPro" id="IPR035965">
    <property type="entry name" value="PAS-like_dom_sf"/>
</dbReference>
<proteinExistence type="predicted"/>
<feature type="domain" description="Histidine kinase" evidence="10">
    <location>
        <begin position="424"/>
        <end position="641"/>
    </location>
</feature>
<sequence length="785" mass="86362">MNRLSLPQRFCTFRSSFQFKLFLRFTLFSAVIALVCGTLFVLHQIHQNKSHAEQMLQLQARALADAVRLPLYAESTELLQGHAADTLRLPEIRGVEIVSARGKVLVRLTSPHPGPSEELITQTAEVHGHPLSLSPEQILAGEQGAPGDLVGEVRLYRGTDDLWREGRRLAALSVVLATACWLFVSLSCYVILRRVTASFNTLMRGMERVHGGDYVSRIDIVCDDEPGRASASLNQLAESLRQREQENRRLHAELMAAMDFEIASKEQLVSVNLDLEKEIEQRTQARQELKNLVQQLPMGIVWSDERGDIEYQNSFMLDTFGYGAEQAPDLEALFALICPDPEYREAVLAKRRAAIAAWEQGNLVTFYEVRALCRDGSTRHLNCSNQRSGARIVDIMIDMTERELLQQQIVRNQKLESIGVLAGGIAHNFNNALTGVLGYISFAKKFLDPSHGSHELLLQAEKATMRAAGFANQLLSFARGGAPLRKGVPVAALVEESVQFSIKGTNVRAVIELPPELPPVYVDDGQMRQAFNCICINAVQAMPEGGELTVAGRLVCSDHERLPVPLCGSYVELSFRDEGSGIRDEHKSSIFTPYFTTKAQLGTGLGLATVHSIVARHGGLISFDSQWGKGTTFTLYLPVFSIEPVAAQADAERPVRERDPVNAVLVMDDDEMIREVAEGALSGQGYRVTVCGTGHEAVELYQQALDSGAPFLAAVLDLTVPGGMGGKEAAQKILVRDPAARLIVSSGYSDDVVMQDFRTYGFCAATVKPYDPDQLCRLLDGLRQA</sequence>
<dbReference type="InterPro" id="IPR005467">
    <property type="entry name" value="His_kinase_dom"/>
</dbReference>
<keyword evidence="6" id="KW-0418">Kinase</keyword>
<evidence type="ECO:0000256" key="6">
    <source>
        <dbReference type="ARBA" id="ARBA00022777"/>
    </source>
</evidence>
<evidence type="ECO:0000256" key="9">
    <source>
        <dbReference type="SAM" id="Phobius"/>
    </source>
</evidence>
<keyword evidence="15" id="KW-1185">Reference proteome</keyword>
<dbReference type="Gene3D" id="6.10.340.10">
    <property type="match status" value="1"/>
</dbReference>
<evidence type="ECO:0000313" key="14">
    <source>
        <dbReference type="EMBL" id="MBJ6751538.1"/>
    </source>
</evidence>
<dbReference type="PROSITE" id="PS50112">
    <property type="entry name" value="PAS"/>
    <property type="match status" value="1"/>
</dbReference>
<dbReference type="CDD" id="cd00130">
    <property type="entry name" value="PAS"/>
    <property type="match status" value="1"/>
</dbReference>
<dbReference type="EC" id="2.7.13.3" evidence="3"/>
<dbReference type="InterPro" id="IPR003594">
    <property type="entry name" value="HATPase_dom"/>
</dbReference>
<dbReference type="InterPro" id="IPR036890">
    <property type="entry name" value="HATPase_C_sf"/>
</dbReference>
<evidence type="ECO:0000259" key="11">
    <source>
        <dbReference type="PROSITE" id="PS50110"/>
    </source>
</evidence>
<dbReference type="InterPro" id="IPR004358">
    <property type="entry name" value="Sig_transdc_His_kin-like_C"/>
</dbReference>
<dbReference type="CDD" id="cd06225">
    <property type="entry name" value="HAMP"/>
    <property type="match status" value="1"/>
</dbReference>
<dbReference type="Gene3D" id="3.30.450.20">
    <property type="entry name" value="PAS domain"/>
    <property type="match status" value="1"/>
</dbReference>
<evidence type="ECO:0000259" key="10">
    <source>
        <dbReference type="PROSITE" id="PS50109"/>
    </source>
</evidence>
<gene>
    <name evidence="14" type="ORF">JFN91_15085</name>
</gene>
<feature type="coiled-coil region" evidence="8">
    <location>
        <begin position="233"/>
        <end position="295"/>
    </location>
</feature>
<keyword evidence="9" id="KW-0472">Membrane</keyword>
<organism evidence="14 15">
    <name type="scientific">Geomonas anaerohicana</name>
    <dbReference type="NCBI Taxonomy" id="2798583"/>
    <lineage>
        <taxon>Bacteria</taxon>
        <taxon>Pseudomonadati</taxon>
        <taxon>Thermodesulfobacteriota</taxon>
        <taxon>Desulfuromonadia</taxon>
        <taxon>Geobacterales</taxon>
        <taxon>Geobacteraceae</taxon>
        <taxon>Geomonas</taxon>
    </lineage>
</organism>
<evidence type="ECO:0000256" key="7">
    <source>
        <dbReference type="PROSITE-ProRule" id="PRU00169"/>
    </source>
</evidence>
<accession>A0ABS0YGS8</accession>
<feature type="modified residue" description="4-aspartylphosphate" evidence="7">
    <location>
        <position position="717"/>
    </location>
</feature>
<evidence type="ECO:0000259" key="12">
    <source>
        <dbReference type="PROSITE" id="PS50112"/>
    </source>
</evidence>
<dbReference type="InterPro" id="IPR036097">
    <property type="entry name" value="HisK_dim/P_sf"/>
</dbReference>
<dbReference type="SMART" id="SM00387">
    <property type="entry name" value="HATPase_c"/>
    <property type="match status" value="1"/>
</dbReference>
<dbReference type="SUPFAM" id="SSF47384">
    <property type="entry name" value="Homodimeric domain of signal transducing histidine kinase"/>
    <property type="match status" value="1"/>
</dbReference>
<keyword evidence="9" id="KW-1133">Transmembrane helix</keyword>
<comment type="caution">
    <text evidence="14">The sequence shown here is derived from an EMBL/GenBank/DDBJ whole genome shotgun (WGS) entry which is preliminary data.</text>
</comment>
<feature type="domain" description="Response regulatory" evidence="11">
    <location>
        <begin position="663"/>
        <end position="783"/>
    </location>
</feature>
<dbReference type="SUPFAM" id="SSF52172">
    <property type="entry name" value="CheY-like"/>
    <property type="match status" value="1"/>
</dbReference>
<evidence type="ECO:0000256" key="1">
    <source>
        <dbReference type="ARBA" id="ARBA00000085"/>
    </source>
</evidence>
<dbReference type="InterPro" id="IPR003661">
    <property type="entry name" value="HisK_dim/P_dom"/>
</dbReference>
<dbReference type="Proteomes" id="UP000614714">
    <property type="component" value="Unassembled WGS sequence"/>
</dbReference>
<evidence type="ECO:0000256" key="2">
    <source>
        <dbReference type="ARBA" id="ARBA00004370"/>
    </source>
</evidence>
<dbReference type="SMART" id="SM00304">
    <property type="entry name" value="HAMP"/>
    <property type="match status" value="1"/>
</dbReference>
<protein>
    <recommendedName>
        <fullName evidence="3">histidine kinase</fullName>
        <ecNumber evidence="3">2.7.13.3</ecNumber>
    </recommendedName>
</protein>
<dbReference type="PROSITE" id="PS50110">
    <property type="entry name" value="RESPONSE_REGULATORY"/>
    <property type="match status" value="1"/>
</dbReference>
<keyword evidence="8" id="KW-0175">Coiled coil</keyword>
<evidence type="ECO:0000259" key="13">
    <source>
        <dbReference type="PROSITE" id="PS50885"/>
    </source>
</evidence>
<dbReference type="PROSITE" id="PS50109">
    <property type="entry name" value="HIS_KIN"/>
    <property type="match status" value="1"/>
</dbReference>
<reference evidence="14 15" key="1">
    <citation type="submission" date="2020-12" db="EMBL/GenBank/DDBJ databases">
        <title>Geomonas sp. Red421, isolated from paddy soil.</title>
        <authorList>
            <person name="Xu Z."/>
            <person name="Zhang Z."/>
            <person name="Masuda Y."/>
            <person name="Itoh H."/>
            <person name="Senoo K."/>
        </authorList>
    </citation>
    <scope>NUCLEOTIDE SEQUENCE [LARGE SCALE GENOMIC DNA]</scope>
    <source>
        <strain evidence="14 15">Red421</strain>
    </source>
</reference>
<evidence type="ECO:0000256" key="5">
    <source>
        <dbReference type="ARBA" id="ARBA00022679"/>
    </source>
</evidence>
<feature type="transmembrane region" description="Helical" evidence="9">
    <location>
        <begin position="22"/>
        <end position="42"/>
    </location>
</feature>
<dbReference type="PANTHER" id="PTHR43065:SF42">
    <property type="entry name" value="TWO-COMPONENT SENSOR PPRA"/>
    <property type="match status" value="1"/>
</dbReference>
<evidence type="ECO:0000256" key="8">
    <source>
        <dbReference type="SAM" id="Coils"/>
    </source>
</evidence>
<dbReference type="RefSeq" id="WP_199390015.1">
    <property type="nucleotide sequence ID" value="NZ_JAEMHL010000008.1"/>
</dbReference>
<feature type="domain" description="HAMP" evidence="13">
    <location>
        <begin position="193"/>
        <end position="245"/>
    </location>
</feature>